<reference evidence="1 2" key="1">
    <citation type="journal article" date="2015" name="Microbiome">
        <title>Genomic resolution of linkages in carbon, nitrogen, and sulfur cycling among widespread estuary sediment bacteria.</title>
        <authorList>
            <person name="Baker B.J."/>
            <person name="Lazar C.S."/>
            <person name="Teske A.P."/>
            <person name="Dick G.J."/>
        </authorList>
    </citation>
    <scope>NUCLEOTIDE SEQUENCE [LARGE SCALE GENOMIC DNA]</scope>
    <source>
        <strain evidence="1">DG_24</strain>
    </source>
</reference>
<evidence type="ECO:0000313" key="1">
    <source>
        <dbReference type="EMBL" id="KPJ53809.1"/>
    </source>
</evidence>
<gene>
    <name evidence="1" type="ORF">AMJ39_03215</name>
</gene>
<evidence type="ECO:0008006" key="3">
    <source>
        <dbReference type="Google" id="ProtNLM"/>
    </source>
</evidence>
<evidence type="ECO:0000313" key="2">
    <source>
        <dbReference type="Proteomes" id="UP000052008"/>
    </source>
</evidence>
<dbReference type="Proteomes" id="UP000052008">
    <property type="component" value="Unassembled WGS sequence"/>
</dbReference>
<comment type="caution">
    <text evidence="1">The sequence shown here is derived from an EMBL/GenBank/DDBJ whole genome shotgun (WGS) entry which is preliminary data.</text>
</comment>
<protein>
    <recommendedName>
        <fullName evidence="3">Cytosolic protein</fullName>
    </recommendedName>
</protein>
<sequence>MECNIEENRADCPCTYEPCSRKGKCCECITYHWEHGELPGCLFPPEVERTYDRSIARFVRIHSAR</sequence>
<dbReference type="Pfam" id="PF20095">
    <property type="entry name" value="DUF6485"/>
    <property type="match status" value="1"/>
</dbReference>
<proteinExistence type="predicted"/>
<name>A0A0S7WUJ7_UNCT6</name>
<organism evidence="1 2">
    <name type="scientific">candidate division TA06 bacterium DG_24</name>
    <dbReference type="NCBI Taxonomy" id="1703770"/>
    <lineage>
        <taxon>Bacteria</taxon>
        <taxon>Bacteria division TA06</taxon>
    </lineage>
</organism>
<dbReference type="PATRIC" id="fig|1703770.3.peg.1307"/>
<accession>A0A0S7WUJ7</accession>
<dbReference type="AlphaFoldDB" id="A0A0S7WUJ7"/>
<dbReference type="EMBL" id="LIZS01000012">
    <property type="protein sequence ID" value="KPJ53809.1"/>
    <property type="molecule type" value="Genomic_DNA"/>
</dbReference>